<evidence type="ECO:0000313" key="2">
    <source>
        <dbReference type="Proteomes" id="UP000030161"/>
    </source>
</evidence>
<organism evidence="1 2">
    <name type="scientific">Candida albicans P78048</name>
    <dbReference type="NCBI Taxonomy" id="1094989"/>
    <lineage>
        <taxon>Eukaryota</taxon>
        <taxon>Fungi</taxon>
        <taxon>Dikarya</taxon>
        <taxon>Ascomycota</taxon>
        <taxon>Saccharomycotina</taxon>
        <taxon>Pichiomycetes</taxon>
        <taxon>Debaryomycetaceae</taxon>
        <taxon>Candida/Lodderomyces clade</taxon>
        <taxon>Candida</taxon>
    </lineage>
</organism>
<protein>
    <recommendedName>
        <fullName evidence="3">F-box domain-containing protein</fullName>
    </recommendedName>
</protein>
<gene>
    <name evidence="1" type="ORF">MG3_02070</name>
</gene>
<dbReference type="Proteomes" id="UP000030161">
    <property type="component" value="Unassembled WGS sequence"/>
</dbReference>
<sequence>MALPHIDINLFLILSRFPNEILDHIISYIPKCMLPELLYFRSIKPFVAYRVLMNVAIKFSVQRQKQNQFIGYVISPETRSQSEKLKRNHMLQLSWVMLYSV</sequence>
<comment type="caution">
    <text evidence="1">The sequence shown here is derived from an EMBL/GenBank/DDBJ whole genome shotgun (WGS) entry which is preliminary data.</text>
</comment>
<dbReference type="AlphaFoldDB" id="A0AB34PVX8"/>
<dbReference type="EMBL" id="AJIX01000013">
    <property type="protein sequence ID" value="KGR13640.1"/>
    <property type="molecule type" value="Genomic_DNA"/>
</dbReference>
<evidence type="ECO:0000313" key="1">
    <source>
        <dbReference type="EMBL" id="KGR13640.1"/>
    </source>
</evidence>
<name>A0AB34PVX8_CANAX</name>
<evidence type="ECO:0008006" key="3">
    <source>
        <dbReference type="Google" id="ProtNLM"/>
    </source>
</evidence>
<accession>A0AB34PVX8</accession>
<reference evidence="1 2" key="1">
    <citation type="submission" date="2013-12" db="EMBL/GenBank/DDBJ databases">
        <title>The Genome Sequence of Candida albicans P78048.</title>
        <authorList>
            <consortium name="The Broad Institute Genome Sequencing Platform"/>
            <consortium name="The Broad Institute Genome Sequencing Center for Infectious Disease"/>
            <person name="Cuomo C."/>
            <person name="Bennett R."/>
            <person name="Hirakawa M."/>
            <person name="Noverr M."/>
            <person name="Mitchell A."/>
            <person name="Young S.K."/>
            <person name="Zeng Q."/>
            <person name="Gargeya S."/>
            <person name="Fitzgerald M."/>
            <person name="Abouelleil A."/>
            <person name="Alvarado L."/>
            <person name="Berlin A.M."/>
            <person name="Chapman S.B."/>
            <person name="Dewar J."/>
            <person name="Goldberg J."/>
            <person name="Griggs A."/>
            <person name="Gujja S."/>
            <person name="Hansen M."/>
            <person name="Howarth C."/>
            <person name="Imamovic A."/>
            <person name="Larimer J."/>
            <person name="McCowan C."/>
            <person name="Murphy C."/>
            <person name="Pearson M."/>
            <person name="Priest M."/>
            <person name="Roberts A."/>
            <person name="Saif S."/>
            <person name="Shea T."/>
            <person name="Sykes S."/>
            <person name="Wortman J."/>
            <person name="Nusbaum C."/>
            <person name="Birren B."/>
        </authorList>
    </citation>
    <scope>NUCLEOTIDE SEQUENCE [LARGE SCALE GENOMIC DNA]</scope>
    <source>
        <strain evidence="1 2">P78048</strain>
    </source>
</reference>
<proteinExistence type="predicted"/>